<feature type="domain" description="AB hydrolase-1" evidence="1">
    <location>
        <begin position="32"/>
        <end position="263"/>
    </location>
</feature>
<dbReference type="PRINTS" id="PR00111">
    <property type="entry name" value="ABHYDROLASE"/>
</dbReference>
<keyword evidence="3" id="KW-1185">Reference proteome</keyword>
<name>W9BKQ8_MYCCO</name>
<dbReference type="GO" id="GO:0016787">
    <property type="term" value="F:hydrolase activity"/>
    <property type="evidence" value="ECO:0007669"/>
    <property type="project" value="UniProtKB-KW"/>
</dbReference>
<reference evidence="2" key="1">
    <citation type="submission" date="2014-03" db="EMBL/GenBank/DDBJ databases">
        <title>Draft Genome Sequence of Mycobacterium cosmeticum DSM 44829.</title>
        <authorList>
            <person name="Croce O."/>
            <person name="Robert C."/>
            <person name="Raoult D."/>
            <person name="Drancourt M."/>
        </authorList>
    </citation>
    <scope>NUCLEOTIDE SEQUENCE [LARGE SCALE GENOMIC DNA]</scope>
    <source>
        <strain evidence="2">DSM 44829</strain>
    </source>
</reference>
<dbReference type="Proteomes" id="UP000028870">
    <property type="component" value="Unassembled WGS sequence"/>
</dbReference>
<dbReference type="PANTHER" id="PTHR46438">
    <property type="entry name" value="ALPHA/BETA-HYDROLASES SUPERFAMILY PROTEIN"/>
    <property type="match status" value="1"/>
</dbReference>
<dbReference type="Gene3D" id="3.40.50.1820">
    <property type="entry name" value="alpha/beta hydrolase"/>
    <property type="match status" value="1"/>
</dbReference>
<dbReference type="InterPro" id="IPR029058">
    <property type="entry name" value="AB_hydrolase_fold"/>
</dbReference>
<sequence length="276" mass="29977">MLEDDDVQPDSLFASVDGMRVHYKRSGQGASLVLLHGSASSLWGVEDVARRLEPFFDVIRPDLPGHGVTGPRSGGDYRVRTYAGTVDRFLGAIGVDSAVIVGNSLGGNIAWNLAVIRPERVVALVLINATGYPEKELPASMRLARNPIAGYVLRRFMPRRAVERSLRQAAAPNVEVITEAVVDRAHRLWNRPGNRAAFVDLVCTDQPDHSAEICSIAAPTLMLRSAGMGGQYFTRDIPGAIEEVHPRGGHLLPQEDPDWVAAAITRFVSTRVGGIR</sequence>
<reference evidence="2" key="2">
    <citation type="submission" date="2014-03" db="EMBL/GenBank/DDBJ databases">
        <authorList>
            <person name="Urmite Genomes"/>
        </authorList>
    </citation>
    <scope>NUCLEOTIDE SEQUENCE</scope>
    <source>
        <strain evidence="2">DSM 44829</strain>
    </source>
</reference>
<dbReference type="STRING" id="258533.BN977_03144"/>
<keyword evidence="2" id="KW-0378">Hydrolase</keyword>
<protein>
    <submittedName>
        <fullName evidence="2">Alpha/beta hydrolase</fullName>
    </submittedName>
</protein>
<proteinExistence type="predicted"/>
<dbReference type="AlphaFoldDB" id="W9BKQ8"/>
<dbReference type="Pfam" id="PF12697">
    <property type="entry name" value="Abhydrolase_6"/>
    <property type="match status" value="1"/>
</dbReference>
<evidence type="ECO:0000313" key="2">
    <source>
        <dbReference type="EMBL" id="CDO08325.1"/>
    </source>
</evidence>
<gene>
    <name evidence="2" type="ORF">BN977_03144</name>
</gene>
<accession>W9BKQ8</accession>
<dbReference type="PRINTS" id="PR00412">
    <property type="entry name" value="EPOXHYDRLASE"/>
</dbReference>
<evidence type="ECO:0000259" key="1">
    <source>
        <dbReference type="Pfam" id="PF12697"/>
    </source>
</evidence>
<dbReference type="InterPro" id="IPR000073">
    <property type="entry name" value="AB_hydrolase_1"/>
</dbReference>
<dbReference type="SUPFAM" id="SSF53474">
    <property type="entry name" value="alpha/beta-Hydrolases"/>
    <property type="match status" value="1"/>
</dbReference>
<dbReference type="EMBL" id="CCBB010000002">
    <property type="protein sequence ID" value="CDO08325.1"/>
    <property type="molecule type" value="Genomic_DNA"/>
</dbReference>
<dbReference type="InterPro" id="IPR000639">
    <property type="entry name" value="Epox_hydrolase-like"/>
</dbReference>
<dbReference type="PANTHER" id="PTHR46438:SF11">
    <property type="entry name" value="LIPASE-RELATED"/>
    <property type="match status" value="1"/>
</dbReference>
<dbReference type="eggNOG" id="COG0596">
    <property type="taxonomic scope" value="Bacteria"/>
</dbReference>
<dbReference type="RefSeq" id="WP_036399391.1">
    <property type="nucleotide sequence ID" value="NZ_CCBB010000002.1"/>
</dbReference>
<organism evidence="2 3">
    <name type="scientific">Mycolicibacterium cosmeticum</name>
    <dbReference type="NCBI Taxonomy" id="258533"/>
    <lineage>
        <taxon>Bacteria</taxon>
        <taxon>Bacillati</taxon>
        <taxon>Actinomycetota</taxon>
        <taxon>Actinomycetes</taxon>
        <taxon>Mycobacteriales</taxon>
        <taxon>Mycobacteriaceae</taxon>
        <taxon>Mycolicibacterium</taxon>
    </lineage>
</organism>
<evidence type="ECO:0000313" key="3">
    <source>
        <dbReference type="Proteomes" id="UP000028870"/>
    </source>
</evidence>
<comment type="caution">
    <text evidence="2">The sequence shown here is derived from an EMBL/GenBank/DDBJ whole genome shotgun (WGS) entry which is preliminary data.</text>
</comment>